<evidence type="ECO:0000313" key="2">
    <source>
        <dbReference type="Proteomes" id="UP001321473"/>
    </source>
</evidence>
<comment type="caution">
    <text evidence="1">The sequence shown here is derived from an EMBL/GenBank/DDBJ whole genome shotgun (WGS) entry which is preliminary data.</text>
</comment>
<accession>A0AAQ4F9S9</accession>
<dbReference type="Proteomes" id="UP001321473">
    <property type="component" value="Unassembled WGS sequence"/>
</dbReference>
<protein>
    <submittedName>
        <fullName evidence="1">Uncharacterized protein</fullName>
    </submittedName>
</protein>
<sequence>QSDAPPDDDQKTTEYAYEGSTSAFCTGGWTYEGMSAWPSMECTPTNECKVQDNKTSPINVRVDDPVPASGGDMELKTAYDGELKHINITFNKFLYMTISDATPPTLQLGAVTYFLREVHIRFNPTDLQKAPEHVFTPITSNVSTAMEVRPFPWQHLDSYYLRNRR</sequence>
<keyword evidence="2" id="KW-1185">Reference proteome</keyword>
<evidence type="ECO:0000313" key="1">
    <source>
        <dbReference type="EMBL" id="KAK8783388.1"/>
    </source>
</evidence>
<dbReference type="EMBL" id="JARKHS020005609">
    <property type="protein sequence ID" value="KAK8783388.1"/>
    <property type="molecule type" value="Genomic_DNA"/>
</dbReference>
<name>A0AAQ4F9S9_AMBAM</name>
<reference evidence="1 2" key="1">
    <citation type="journal article" date="2023" name="Arcadia Sci">
        <title>De novo assembly of a long-read Amblyomma americanum tick genome.</title>
        <authorList>
            <person name="Chou S."/>
            <person name="Poskanzer K.E."/>
            <person name="Rollins M."/>
            <person name="Thuy-Boun P.S."/>
        </authorList>
    </citation>
    <scope>NUCLEOTIDE SEQUENCE [LARGE SCALE GENOMIC DNA]</scope>
    <source>
        <strain evidence="1">F_SG_1</strain>
        <tissue evidence="1">Salivary glands</tissue>
    </source>
</reference>
<gene>
    <name evidence="1" type="ORF">V5799_010246</name>
</gene>
<proteinExistence type="predicted"/>
<organism evidence="1 2">
    <name type="scientific">Amblyomma americanum</name>
    <name type="common">Lone star tick</name>
    <dbReference type="NCBI Taxonomy" id="6943"/>
    <lineage>
        <taxon>Eukaryota</taxon>
        <taxon>Metazoa</taxon>
        <taxon>Ecdysozoa</taxon>
        <taxon>Arthropoda</taxon>
        <taxon>Chelicerata</taxon>
        <taxon>Arachnida</taxon>
        <taxon>Acari</taxon>
        <taxon>Parasitiformes</taxon>
        <taxon>Ixodida</taxon>
        <taxon>Ixodoidea</taxon>
        <taxon>Ixodidae</taxon>
        <taxon>Amblyomminae</taxon>
        <taxon>Amblyomma</taxon>
    </lineage>
</organism>
<dbReference type="AlphaFoldDB" id="A0AAQ4F9S9"/>
<feature type="non-terminal residue" evidence="1">
    <location>
        <position position="1"/>
    </location>
</feature>